<organism evidence="1 2">
    <name type="scientific">Lyngbya aestuarii BL J</name>
    <dbReference type="NCBI Taxonomy" id="1348334"/>
    <lineage>
        <taxon>Bacteria</taxon>
        <taxon>Bacillati</taxon>
        <taxon>Cyanobacteriota</taxon>
        <taxon>Cyanophyceae</taxon>
        <taxon>Oscillatoriophycideae</taxon>
        <taxon>Oscillatoriales</taxon>
        <taxon>Microcoleaceae</taxon>
        <taxon>Lyngbya</taxon>
    </lineage>
</organism>
<dbReference type="RefSeq" id="WP_023065424.1">
    <property type="nucleotide sequence ID" value="NZ_AUZM01000011.1"/>
</dbReference>
<proteinExistence type="predicted"/>
<accession>U7QMB0</accession>
<name>U7QMB0_9CYAN</name>
<keyword evidence="2" id="KW-1185">Reference proteome</keyword>
<dbReference type="AlphaFoldDB" id="U7QMB0"/>
<sequence length="390" mass="41434">MKDQINSILNGLLPSLTQNISTAAQTVQDGVSTLLTPGAGLINKGNGEISQNPQAFGFAFEHLQAIGFNINAALQNSEARAYQIPADGTTKYSPDIYIDQVGEVIAQIQAKAGASKYVEKQANSGHYQGQILTNLENKGVNNTTIVIEVDGIKSFPVSQDFAVWVAENPYLAAEVMQTAAWVGEIGCAGVEGAAINAAINILLQSIKTLGAYCRGEQELAASELDKILSVTIDGLKTGLIRGVAIKLLQKLMKGNPFAALGFTISAEVFPVLIEVLQDKITLEGAINKVGLRVLTSGLITTVILLFPPVGTALLSVSILQAIWQEIDPEWQKFIITTAQTTVNATYKGVEAGVKHINQNPWDLLGSSAASSAASTAEMQALQNELDMLLE</sequence>
<dbReference type="OrthoDB" id="581000at2"/>
<comment type="caution">
    <text evidence="1">The sequence shown here is derived from an EMBL/GenBank/DDBJ whole genome shotgun (WGS) entry which is preliminary data.</text>
</comment>
<reference evidence="1 2" key="1">
    <citation type="journal article" date="2013" name="Front. Microbiol.">
        <title>Comparative genomic analyses of the cyanobacterium, Lyngbya aestuarii BL J, a powerful hydrogen producer.</title>
        <authorList>
            <person name="Kothari A."/>
            <person name="Vaughn M."/>
            <person name="Garcia-Pichel F."/>
        </authorList>
    </citation>
    <scope>NUCLEOTIDE SEQUENCE [LARGE SCALE GENOMIC DNA]</scope>
    <source>
        <strain evidence="1 2">BL J</strain>
    </source>
</reference>
<evidence type="ECO:0000313" key="2">
    <source>
        <dbReference type="Proteomes" id="UP000017127"/>
    </source>
</evidence>
<evidence type="ECO:0000313" key="1">
    <source>
        <dbReference type="EMBL" id="ERT08382.1"/>
    </source>
</evidence>
<dbReference type="EMBL" id="AUZM01000011">
    <property type="protein sequence ID" value="ERT08382.1"/>
    <property type="molecule type" value="Genomic_DNA"/>
</dbReference>
<dbReference type="Proteomes" id="UP000017127">
    <property type="component" value="Unassembled WGS sequence"/>
</dbReference>
<protein>
    <submittedName>
        <fullName evidence="1">Uncharacterized protein</fullName>
    </submittedName>
</protein>
<gene>
    <name evidence="1" type="ORF">M595_1591</name>
</gene>